<sequence length="70" mass="7664">LVQITDTGAIEEIVKQVIANNPQPVADFKSGNGKAIGFLVGQVMKESKGRANPGMVNELLKKFLNDWYEC</sequence>
<comment type="caution">
    <text evidence="8">The sequence shown here is derived from an EMBL/GenBank/DDBJ whole genome shotgun (WGS) entry which is preliminary data.</text>
</comment>
<dbReference type="SMART" id="SM00845">
    <property type="entry name" value="GatB_Yqey"/>
    <property type="match status" value="1"/>
</dbReference>
<dbReference type="SUPFAM" id="SSF89095">
    <property type="entry name" value="GatB/YqeY motif"/>
    <property type="match status" value="1"/>
</dbReference>
<dbReference type="InterPro" id="IPR003789">
    <property type="entry name" value="Asn/Gln_tRNA_amidoTrase-B-like"/>
</dbReference>
<keyword evidence="2" id="KW-0547">Nucleotide-binding</keyword>
<keyword evidence="3" id="KW-0067">ATP-binding</keyword>
<dbReference type="GO" id="GO:0016740">
    <property type="term" value="F:transferase activity"/>
    <property type="evidence" value="ECO:0007669"/>
    <property type="project" value="UniProtKB-KW"/>
</dbReference>
<gene>
    <name evidence="8" type="ORF">Q604_UNBc4C00206G0001</name>
</gene>
<dbReference type="InterPro" id="IPR018027">
    <property type="entry name" value="Asn/Gln_amidotransferase"/>
</dbReference>
<evidence type="ECO:0000313" key="8">
    <source>
        <dbReference type="EMBL" id="ETJ15772.1"/>
    </source>
</evidence>
<comment type="catalytic activity">
    <reaction evidence="6">
        <text>L-glutamyl-tRNA(Gln) + L-glutamine + ATP + H2O = L-glutaminyl-tRNA(Gln) + L-glutamate + ADP + phosphate + H(+)</text>
        <dbReference type="Rhea" id="RHEA:17521"/>
        <dbReference type="Rhea" id="RHEA-COMP:9681"/>
        <dbReference type="Rhea" id="RHEA-COMP:9684"/>
        <dbReference type="ChEBI" id="CHEBI:15377"/>
        <dbReference type="ChEBI" id="CHEBI:15378"/>
        <dbReference type="ChEBI" id="CHEBI:29985"/>
        <dbReference type="ChEBI" id="CHEBI:30616"/>
        <dbReference type="ChEBI" id="CHEBI:43474"/>
        <dbReference type="ChEBI" id="CHEBI:58359"/>
        <dbReference type="ChEBI" id="CHEBI:78520"/>
        <dbReference type="ChEBI" id="CHEBI:78521"/>
        <dbReference type="ChEBI" id="CHEBI:456216"/>
    </reaction>
</comment>
<dbReference type="Pfam" id="PF02637">
    <property type="entry name" value="GatB_Yqey"/>
    <property type="match status" value="1"/>
</dbReference>
<evidence type="ECO:0000256" key="6">
    <source>
        <dbReference type="ARBA" id="ARBA00047913"/>
    </source>
</evidence>
<dbReference type="FunFam" id="1.10.10.410:FF:000001">
    <property type="entry name" value="Aspartyl/glutamyl-tRNA(Asn/Gln) amidotransferase subunit B"/>
    <property type="match status" value="1"/>
</dbReference>
<feature type="non-terminal residue" evidence="8">
    <location>
        <position position="1"/>
    </location>
</feature>
<dbReference type="GO" id="GO:0016884">
    <property type="term" value="F:carbon-nitrogen ligase activity, with glutamine as amido-N-donor"/>
    <property type="evidence" value="ECO:0007669"/>
    <property type="project" value="InterPro"/>
</dbReference>
<reference evidence="8" key="1">
    <citation type="submission" date="2013-12" db="EMBL/GenBank/DDBJ databases">
        <title>A Varibaculum cambriense genome reconstructed from a premature infant gut community with otherwise low bacterial novelty that shifts toward anaerobic metabolism during the third week of life.</title>
        <authorList>
            <person name="Brown C.T."/>
            <person name="Sharon I."/>
            <person name="Thomas B.C."/>
            <person name="Castelle C.J."/>
            <person name="Morowitz M.J."/>
            <person name="Banfield J.F."/>
        </authorList>
    </citation>
    <scope>NUCLEOTIDE SEQUENCE</scope>
</reference>
<evidence type="ECO:0000256" key="3">
    <source>
        <dbReference type="ARBA" id="ARBA00022840"/>
    </source>
</evidence>
<dbReference type="AlphaFoldDB" id="W1WC48"/>
<evidence type="ECO:0000256" key="5">
    <source>
        <dbReference type="ARBA" id="ARBA00047380"/>
    </source>
</evidence>
<dbReference type="InterPro" id="IPR023168">
    <property type="entry name" value="GatB_Yqey_C_2"/>
</dbReference>
<feature type="domain" description="Asn/Gln amidotransferase" evidence="7">
    <location>
        <begin position="1"/>
        <end position="64"/>
    </location>
</feature>
<dbReference type="Gene3D" id="1.10.10.410">
    <property type="match status" value="1"/>
</dbReference>
<organism evidence="8">
    <name type="scientific">human gut metagenome</name>
    <dbReference type="NCBI Taxonomy" id="408170"/>
    <lineage>
        <taxon>unclassified sequences</taxon>
        <taxon>metagenomes</taxon>
        <taxon>organismal metagenomes</taxon>
    </lineage>
</organism>
<dbReference type="PANTHER" id="PTHR11659">
    <property type="entry name" value="GLUTAMYL-TRNA GLN AMIDOTRANSFERASE SUBUNIT B MITOCHONDRIAL AND PROKARYOTIC PET112-RELATED"/>
    <property type="match status" value="1"/>
</dbReference>
<proteinExistence type="predicted"/>
<evidence type="ECO:0000256" key="4">
    <source>
        <dbReference type="ARBA" id="ARBA00022917"/>
    </source>
</evidence>
<dbReference type="InterPro" id="IPR017959">
    <property type="entry name" value="Asn/Gln-tRNA_amidoTrfase_suB/E"/>
</dbReference>
<evidence type="ECO:0000256" key="1">
    <source>
        <dbReference type="ARBA" id="ARBA00022598"/>
    </source>
</evidence>
<evidence type="ECO:0000256" key="2">
    <source>
        <dbReference type="ARBA" id="ARBA00022741"/>
    </source>
</evidence>
<keyword evidence="1" id="KW-0436">Ligase</keyword>
<keyword evidence="8" id="KW-0808">Transferase</keyword>
<comment type="catalytic activity">
    <reaction evidence="5">
        <text>L-aspartyl-tRNA(Asn) + L-glutamine + ATP + H2O = L-asparaginyl-tRNA(Asn) + L-glutamate + ADP + phosphate + 2 H(+)</text>
        <dbReference type="Rhea" id="RHEA:14513"/>
        <dbReference type="Rhea" id="RHEA-COMP:9674"/>
        <dbReference type="Rhea" id="RHEA-COMP:9677"/>
        <dbReference type="ChEBI" id="CHEBI:15377"/>
        <dbReference type="ChEBI" id="CHEBI:15378"/>
        <dbReference type="ChEBI" id="CHEBI:29985"/>
        <dbReference type="ChEBI" id="CHEBI:30616"/>
        <dbReference type="ChEBI" id="CHEBI:43474"/>
        <dbReference type="ChEBI" id="CHEBI:58359"/>
        <dbReference type="ChEBI" id="CHEBI:78515"/>
        <dbReference type="ChEBI" id="CHEBI:78516"/>
        <dbReference type="ChEBI" id="CHEBI:456216"/>
    </reaction>
</comment>
<dbReference type="GO" id="GO:0006412">
    <property type="term" value="P:translation"/>
    <property type="evidence" value="ECO:0007669"/>
    <property type="project" value="UniProtKB-KW"/>
</dbReference>
<name>W1WC48_9ZZZZ</name>
<protein>
    <submittedName>
        <fullName evidence="8">Glutamyl-tRNA(Gln) amidotransferase, B subunit</fullName>
    </submittedName>
</protein>
<accession>W1WC48</accession>
<evidence type="ECO:0000259" key="7">
    <source>
        <dbReference type="SMART" id="SM00845"/>
    </source>
</evidence>
<dbReference type="GO" id="GO:0005524">
    <property type="term" value="F:ATP binding"/>
    <property type="evidence" value="ECO:0007669"/>
    <property type="project" value="UniProtKB-KW"/>
</dbReference>
<dbReference type="EMBL" id="AZMM01018987">
    <property type="protein sequence ID" value="ETJ15772.1"/>
    <property type="molecule type" value="Genomic_DNA"/>
</dbReference>
<keyword evidence="4" id="KW-0648">Protein biosynthesis</keyword>